<evidence type="ECO:0000313" key="1">
    <source>
        <dbReference type="EMBL" id="GEO43548.1"/>
    </source>
</evidence>
<dbReference type="RefSeq" id="WP_157599424.1">
    <property type="nucleotide sequence ID" value="NZ_BJYZ01000099.1"/>
</dbReference>
<gene>
    <name evidence="1" type="ORF">SAE02_76960</name>
</gene>
<comment type="caution">
    <text evidence="1">The sequence shown here is derived from an EMBL/GenBank/DDBJ whole genome shotgun (WGS) entry which is preliminary data.</text>
</comment>
<name>A0A512E4A8_9PROT</name>
<accession>A0A512E4A8</accession>
<protein>
    <submittedName>
        <fullName evidence="1">Uncharacterized protein</fullName>
    </submittedName>
</protein>
<sequence length="57" mass="6787">MHRTVKDLQAIADAKLDPTEREDVLKIIARLSHQDEQWPDVDELMRINLYFSYKSNE</sequence>
<organism evidence="1 2">
    <name type="scientific">Skermanella aerolata</name>
    <dbReference type="NCBI Taxonomy" id="393310"/>
    <lineage>
        <taxon>Bacteria</taxon>
        <taxon>Pseudomonadati</taxon>
        <taxon>Pseudomonadota</taxon>
        <taxon>Alphaproteobacteria</taxon>
        <taxon>Rhodospirillales</taxon>
        <taxon>Azospirillaceae</taxon>
        <taxon>Skermanella</taxon>
    </lineage>
</organism>
<dbReference type="EMBL" id="BJYZ01000099">
    <property type="protein sequence ID" value="GEO43548.1"/>
    <property type="molecule type" value="Genomic_DNA"/>
</dbReference>
<dbReference type="AlphaFoldDB" id="A0A512E4A8"/>
<keyword evidence="2" id="KW-1185">Reference proteome</keyword>
<proteinExistence type="predicted"/>
<evidence type="ECO:0000313" key="2">
    <source>
        <dbReference type="Proteomes" id="UP000321523"/>
    </source>
</evidence>
<reference evidence="1 2" key="1">
    <citation type="submission" date="2019-07" db="EMBL/GenBank/DDBJ databases">
        <title>Whole genome shotgun sequence of Skermanella aerolata NBRC 106429.</title>
        <authorList>
            <person name="Hosoyama A."/>
            <person name="Uohara A."/>
            <person name="Ohji S."/>
            <person name="Ichikawa N."/>
        </authorList>
    </citation>
    <scope>NUCLEOTIDE SEQUENCE [LARGE SCALE GENOMIC DNA]</scope>
    <source>
        <strain evidence="1 2">NBRC 106429</strain>
    </source>
</reference>
<dbReference type="Proteomes" id="UP000321523">
    <property type="component" value="Unassembled WGS sequence"/>
</dbReference>